<dbReference type="EMBL" id="JAZHXI010000001">
    <property type="protein sequence ID" value="KAL2075320.1"/>
    <property type="molecule type" value="Genomic_DNA"/>
</dbReference>
<dbReference type="PANTHER" id="PTHR42051:SF1">
    <property type="entry name" value="MEIOTICALLY UP-REGULATED PROTEIN PB1A10.08"/>
    <property type="match status" value="1"/>
</dbReference>
<gene>
    <name evidence="2" type="ORF">VTL71DRAFT_263</name>
</gene>
<evidence type="ECO:0000313" key="2">
    <source>
        <dbReference type="EMBL" id="KAL2075320.1"/>
    </source>
</evidence>
<accession>A0ABR4CZM7</accession>
<evidence type="ECO:0000256" key="1">
    <source>
        <dbReference type="SAM" id="MobiDB-lite"/>
    </source>
</evidence>
<evidence type="ECO:0000313" key="3">
    <source>
        <dbReference type="Proteomes" id="UP001595075"/>
    </source>
</evidence>
<reference evidence="2 3" key="1">
    <citation type="journal article" date="2024" name="Commun. Biol.">
        <title>Comparative genomic analysis of thermophilic fungi reveals convergent evolutionary adaptations and gene losses.</title>
        <authorList>
            <person name="Steindorff A.S."/>
            <person name="Aguilar-Pontes M.V."/>
            <person name="Robinson A.J."/>
            <person name="Andreopoulos B."/>
            <person name="LaButti K."/>
            <person name="Kuo A."/>
            <person name="Mondo S."/>
            <person name="Riley R."/>
            <person name="Otillar R."/>
            <person name="Haridas S."/>
            <person name="Lipzen A."/>
            <person name="Grimwood J."/>
            <person name="Schmutz J."/>
            <person name="Clum A."/>
            <person name="Reid I.D."/>
            <person name="Moisan M.C."/>
            <person name="Butler G."/>
            <person name="Nguyen T.T.M."/>
            <person name="Dewar K."/>
            <person name="Conant G."/>
            <person name="Drula E."/>
            <person name="Henrissat B."/>
            <person name="Hansel C."/>
            <person name="Singer S."/>
            <person name="Hutchinson M.I."/>
            <person name="de Vries R.P."/>
            <person name="Natvig D.O."/>
            <person name="Powell A.J."/>
            <person name="Tsang A."/>
            <person name="Grigoriev I.V."/>
        </authorList>
    </citation>
    <scope>NUCLEOTIDE SEQUENCE [LARGE SCALE GENOMIC DNA]</scope>
    <source>
        <strain evidence="2 3">CBS 494.80</strain>
    </source>
</reference>
<feature type="region of interest" description="Disordered" evidence="1">
    <location>
        <begin position="452"/>
        <end position="479"/>
    </location>
</feature>
<dbReference type="PANTHER" id="PTHR42051">
    <property type="entry name" value="MEIOTICALLY UP-REGULATED PROTEIN PB1A10.08"/>
    <property type="match status" value="1"/>
</dbReference>
<feature type="region of interest" description="Disordered" evidence="1">
    <location>
        <begin position="1"/>
        <end position="111"/>
    </location>
</feature>
<protein>
    <submittedName>
        <fullName evidence="2">Uncharacterized protein</fullName>
    </submittedName>
</protein>
<comment type="caution">
    <text evidence="2">The sequence shown here is derived from an EMBL/GenBank/DDBJ whole genome shotgun (WGS) entry which is preliminary data.</text>
</comment>
<dbReference type="Proteomes" id="UP001595075">
    <property type="component" value="Unassembled WGS sequence"/>
</dbReference>
<feature type="compositionally biased region" description="Low complexity" evidence="1">
    <location>
        <begin position="238"/>
        <end position="254"/>
    </location>
</feature>
<feature type="compositionally biased region" description="Polar residues" evidence="1">
    <location>
        <begin position="180"/>
        <end position="199"/>
    </location>
</feature>
<feature type="region of interest" description="Disordered" evidence="1">
    <location>
        <begin position="398"/>
        <end position="430"/>
    </location>
</feature>
<proteinExistence type="predicted"/>
<sequence length="492" mass="54432">MLQPRSFLFTRAPSSPSPPLKSREIKYERPEGKSNPLAKRDTRDMSSTTSTTTSTESPRPTTPSSPVVIPLRGQHDTTHDRKRSQCGNEKRGSGRSERRSRVVHSPDAIPPSVAALLAITSIPPQRSGSLRRRSGAGQRLTVDAILKHTGASEKEFGMSLGKSPLDLLLSPPDEEDEIAQSENGRGSVLSTRTLSSDSMPSLDDEESISEASPSFNSLITPGSGSRGRRYNPPRRMQSLPLSLSSPSESHPLSEVEVEELDFRVFQKTPSPEEQEEEENNNVQTEAPRRKSAFKSNLTASLKALRSAARSFSNLTTPMITPDDFLTRSIISIDPQVPFTDERMPPRLEDTPTPALRRYLNPTTNAPIEAHVTHSQTQTMKSTTCTASIQMQTYKISHPARGTSPTVISRRTQPTTEDVAEVSAGPLARQRDMRENSDFIRVAVMEMLMRKKGKLDDQKPGRARWALPPRKPPTKPYEISENGVPTRWIAITN</sequence>
<feature type="compositionally biased region" description="Polar residues" evidence="1">
    <location>
        <begin position="402"/>
        <end position="415"/>
    </location>
</feature>
<dbReference type="InterPro" id="IPR034443">
    <property type="entry name" value="PB1A10.08"/>
</dbReference>
<keyword evidence="3" id="KW-1185">Reference proteome</keyword>
<feature type="compositionally biased region" description="Low complexity" evidence="1">
    <location>
        <begin position="46"/>
        <end position="66"/>
    </location>
</feature>
<feature type="region of interest" description="Disordered" evidence="1">
    <location>
        <begin position="163"/>
        <end position="293"/>
    </location>
</feature>
<name>A0ABR4CZM7_9HELO</name>
<feature type="compositionally biased region" description="Basic and acidic residues" evidence="1">
    <location>
        <begin position="88"/>
        <end position="100"/>
    </location>
</feature>
<organism evidence="2 3">
    <name type="scientific">Oculimacula yallundae</name>
    <dbReference type="NCBI Taxonomy" id="86028"/>
    <lineage>
        <taxon>Eukaryota</taxon>
        <taxon>Fungi</taxon>
        <taxon>Dikarya</taxon>
        <taxon>Ascomycota</taxon>
        <taxon>Pezizomycotina</taxon>
        <taxon>Leotiomycetes</taxon>
        <taxon>Helotiales</taxon>
        <taxon>Ploettnerulaceae</taxon>
        <taxon>Oculimacula</taxon>
    </lineage>
</organism>
<feature type="compositionally biased region" description="Basic and acidic residues" evidence="1">
    <location>
        <begin position="21"/>
        <end position="44"/>
    </location>
</feature>
<feature type="compositionally biased region" description="Polar residues" evidence="1">
    <location>
        <begin position="209"/>
        <end position="223"/>
    </location>
</feature>